<feature type="transmembrane region" description="Helical" evidence="1">
    <location>
        <begin position="628"/>
        <end position="650"/>
    </location>
</feature>
<proteinExistence type="predicted"/>
<dbReference type="OrthoDB" id="9791872at2"/>
<dbReference type="Proteomes" id="UP000249364">
    <property type="component" value="Unassembled WGS sequence"/>
</dbReference>
<feature type="transmembrane region" description="Helical" evidence="1">
    <location>
        <begin position="459"/>
        <end position="480"/>
    </location>
</feature>
<feature type="transmembrane region" description="Helical" evidence="1">
    <location>
        <begin position="197"/>
        <end position="218"/>
    </location>
</feature>
<feature type="transmembrane region" description="Helical" evidence="1">
    <location>
        <begin position="352"/>
        <end position="376"/>
    </location>
</feature>
<organism evidence="3 4">
    <name type="scientific">Roseinatronobacter thiooxidans</name>
    <dbReference type="NCBI Taxonomy" id="121821"/>
    <lineage>
        <taxon>Bacteria</taxon>
        <taxon>Pseudomonadati</taxon>
        <taxon>Pseudomonadota</taxon>
        <taxon>Alphaproteobacteria</taxon>
        <taxon>Rhodobacterales</taxon>
        <taxon>Paracoccaceae</taxon>
        <taxon>Roseinatronobacter</taxon>
    </lineage>
</organism>
<keyword evidence="4" id="KW-1185">Reference proteome</keyword>
<dbReference type="InterPro" id="IPR002823">
    <property type="entry name" value="DUF112_TM"/>
</dbReference>
<feature type="transmembrane region" description="Helical" evidence="1">
    <location>
        <begin position="543"/>
        <end position="565"/>
    </location>
</feature>
<feature type="transmembrane region" description="Helical" evidence="1">
    <location>
        <begin position="108"/>
        <end position="132"/>
    </location>
</feature>
<gene>
    <name evidence="3" type="ORF">LY56_02422</name>
</gene>
<keyword evidence="1" id="KW-0472">Membrane</keyword>
<sequence>MFDIFVSALTNILTLQHIGYMMIGVIVGLMIGIFPGLGGIAGLSLMIPFLYGMDTTSALAMLIGLVAVIPTSDTFASVLMGIPGSSASQATVLDGFPMAKRGEAARALSAAFFASLVGGLIGAVVLTGFVLIARPVILAFSSAELFMLSVFGLSMVGVLAGKSLVKGVAACALGLIIGSIGGAPATGEFRMVYGVDYLYDGIPLIIIGLGLFAVPEIVDLLRRDRAISEHNTLGAGWFQGIRDVMKNWWLTLRCSGIGALIGAIPGLGGTVVDWIAYGHAVQTVKDNPKFGQGDVRGVIAPESANNAKEGGGLLPTLLFGIPGGGAMAVFLGGMVLLGIQPGPSMVGSNLDLTYTIVWSLALANVLGAGLCIVLAVPISKLTLIPFKLLAPFMIAVICFAGFQATRTLDDLITLLVVGVLGVYMRRFGWPRPALLIGFVLATQAETYLYQAVQFYGWEFLTRTGVMIIIGITAGSIWLGLRARVSEATPAEILAVEARDSGSGRGPAANIRARLPQIIFAALALAFFAVGIQDALKQSFLGQVFPLIMACAGAAFTAVVLGLLVFGKPNHAVSSDTEHEAQAEGVPLRSTLGAIAWVGSLVALTALFGFAIALVTFFVAFLKLRAKASWLMTVILTAGCAGFVLTLASALNMRFPGGVLQDLYRLPWPFS</sequence>
<dbReference type="PANTHER" id="PTHR35342">
    <property type="entry name" value="TRICARBOXYLIC TRANSPORT PROTEIN"/>
    <property type="match status" value="1"/>
</dbReference>
<feature type="transmembrane region" description="Helical" evidence="1">
    <location>
        <begin position="49"/>
        <end position="69"/>
    </location>
</feature>
<feature type="transmembrane region" description="Helical" evidence="1">
    <location>
        <begin position="514"/>
        <end position="531"/>
    </location>
</feature>
<keyword evidence="1" id="KW-1133">Transmembrane helix</keyword>
<evidence type="ECO:0000313" key="3">
    <source>
        <dbReference type="EMBL" id="PZX41219.1"/>
    </source>
</evidence>
<feature type="transmembrane region" description="Helical" evidence="1">
    <location>
        <begin position="138"/>
        <end position="160"/>
    </location>
</feature>
<feature type="transmembrane region" description="Helical" evidence="1">
    <location>
        <begin position="388"/>
        <end position="405"/>
    </location>
</feature>
<feature type="transmembrane region" description="Helical" evidence="1">
    <location>
        <begin position="593"/>
        <end position="621"/>
    </location>
</feature>
<dbReference type="EMBL" id="QKZQ01000011">
    <property type="protein sequence ID" value="PZX41219.1"/>
    <property type="molecule type" value="Genomic_DNA"/>
</dbReference>
<evidence type="ECO:0000256" key="1">
    <source>
        <dbReference type="SAM" id="Phobius"/>
    </source>
</evidence>
<name>A0A2W7QJ49_9RHOB</name>
<feature type="transmembrane region" description="Helical" evidence="1">
    <location>
        <begin position="167"/>
        <end position="185"/>
    </location>
</feature>
<reference evidence="3 4" key="1">
    <citation type="submission" date="2018-06" db="EMBL/GenBank/DDBJ databases">
        <title>Genomic Encyclopedia of Archaeal and Bacterial Type Strains, Phase II (KMG-II): from individual species to whole genera.</title>
        <authorList>
            <person name="Goeker M."/>
        </authorList>
    </citation>
    <scope>NUCLEOTIDE SEQUENCE [LARGE SCALE GENOMIC DNA]</scope>
    <source>
        <strain evidence="3 4">DSM 13087</strain>
    </source>
</reference>
<feature type="transmembrane region" description="Helical" evidence="1">
    <location>
        <begin position="18"/>
        <end position="37"/>
    </location>
</feature>
<protein>
    <submittedName>
        <fullName evidence="3">TctA family transporter</fullName>
    </submittedName>
</protein>
<dbReference type="RefSeq" id="WP_071467966.1">
    <property type="nucleotide sequence ID" value="NZ_MEHT01000001.1"/>
</dbReference>
<accession>A0A2W7QJ49</accession>
<dbReference type="AlphaFoldDB" id="A0A2W7QJ49"/>
<feature type="transmembrane region" description="Helical" evidence="1">
    <location>
        <begin position="317"/>
        <end position="340"/>
    </location>
</feature>
<evidence type="ECO:0000313" key="4">
    <source>
        <dbReference type="Proteomes" id="UP000249364"/>
    </source>
</evidence>
<dbReference type="Pfam" id="PF01970">
    <property type="entry name" value="TctA"/>
    <property type="match status" value="1"/>
</dbReference>
<dbReference type="STRING" id="121821.GCA_001870675_00070"/>
<keyword evidence="1" id="KW-0812">Transmembrane</keyword>
<comment type="caution">
    <text evidence="3">The sequence shown here is derived from an EMBL/GenBank/DDBJ whole genome shotgun (WGS) entry which is preliminary data.</text>
</comment>
<evidence type="ECO:0000259" key="2">
    <source>
        <dbReference type="Pfam" id="PF01970"/>
    </source>
</evidence>
<feature type="domain" description="DUF112" evidence="2">
    <location>
        <begin position="19"/>
        <end position="435"/>
    </location>
</feature>
<dbReference type="PANTHER" id="PTHR35342:SF5">
    <property type="entry name" value="TRICARBOXYLIC TRANSPORT PROTEIN"/>
    <property type="match status" value="1"/>
</dbReference>